<evidence type="ECO:0000313" key="10">
    <source>
        <dbReference type="Proteomes" id="UP000225325"/>
    </source>
</evidence>
<feature type="domain" description="Cpl-7 lysozyme C-terminal" evidence="8">
    <location>
        <begin position="186"/>
        <end position="224"/>
    </location>
</feature>
<evidence type="ECO:0000256" key="3">
    <source>
        <dbReference type="ARBA" id="ARBA00022529"/>
    </source>
</evidence>
<dbReference type="Pfam" id="PF01510">
    <property type="entry name" value="Amidase_2"/>
    <property type="match status" value="1"/>
</dbReference>
<accession>A0A218M5G8</accession>
<evidence type="ECO:0000256" key="1">
    <source>
        <dbReference type="ARBA" id="ARBA00001561"/>
    </source>
</evidence>
<dbReference type="GO" id="GO:0001897">
    <property type="term" value="P:symbiont-mediated cytolysis of host cell"/>
    <property type="evidence" value="ECO:0007669"/>
    <property type="project" value="UniProtKB-ARBA"/>
</dbReference>
<feature type="domain" description="Cpl-7 lysozyme C-terminal" evidence="8">
    <location>
        <begin position="235"/>
        <end position="273"/>
    </location>
</feature>
<keyword evidence="10" id="KW-1185">Reference proteome</keyword>
<dbReference type="InterPro" id="IPR051206">
    <property type="entry name" value="NAMLAA_amidase_2"/>
</dbReference>
<dbReference type="SMART" id="SM00644">
    <property type="entry name" value="Ami_2"/>
    <property type="match status" value="1"/>
</dbReference>
<name>A0A218M5G8_9CAUD</name>
<evidence type="ECO:0000259" key="8">
    <source>
        <dbReference type="SMART" id="SM01095"/>
    </source>
</evidence>
<dbReference type="InterPro" id="IPR036505">
    <property type="entry name" value="Amidase/PGRP_sf"/>
</dbReference>
<gene>
    <name evidence="9" type="ORF">NIKTSON_3</name>
</gene>
<reference evidence="9 10" key="1">
    <citation type="submission" date="2017-05" db="EMBL/GenBank/DDBJ databases">
        <authorList>
            <person name="Hanf Z.R."/>
            <person name="Kautto E.A."/>
            <person name="Lee N.W."/>
            <person name="Nabb C."/>
            <person name="Nelson M."/>
            <person name="Smith O.J."/>
            <person name="Steiner S.B."/>
            <person name="Tyransky A."/>
            <person name="Ball S.L."/>
            <person name="Breitenberger C.A."/>
            <person name="Daniels C.J."/>
            <person name="Garlena R.A."/>
            <person name="Russell D.A."/>
            <person name="Pope W.H."/>
            <person name="Jacobs-Sera D."/>
            <person name="Hendrix R.W."/>
            <person name="Hatfull G.F."/>
        </authorList>
    </citation>
    <scope>NUCLEOTIDE SEQUENCE [LARGE SCALE GENOMIC DNA]</scope>
</reference>
<evidence type="ECO:0000313" key="9">
    <source>
        <dbReference type="EMBL" id="ASD52228.1"/>
    </source>
</evidence>
<evidence type="ECO:0000256" key="2">
    <source>
        <dbReference type="ARBA" id="ARBA00011901"/>
    </source>
</evidence>
<dbReference type="PANTHER" id="PTHR30417">
    <property type="entry name" value="N-ACETYLMURAMOYL-L-ALANINE AMIDASE AMID"/>
    <property type="match status" value="1"/>
</dbReference>
<dbReference type="GO" id="GO:0009253">
    <property type="term" value="P:peptidoglycan catabolic process"/>
    <property type="evidence" value="ECO:0007669"/>
    <property type="project" value="InterPro"/>
</dbReference>
<evidence type="ECO:0000256" key="6">
    <source>
        <dbReference type="ARBA" id="ARBA00023316"/>
    </source>
</evidence>
<evidence type="ECO:0000259" key="7">
    <source>
        <dbReference type="SMART" id="SM00644"/>
    </source>
</evidence>
<keyword evidence="5" id="KW-0378">Hydrolase</keyword>
<dbReference type="InterPro" id="IPR002502">
    <property type="entry name" value="Amidase_domain"/>
</dbReference>
<protein>
    <recommendedName>
        <fullName evidence="2">N-acetylmuramoyl-L-alanine amidase</fullName>
        <ecNumber evidence="2">3.5.1.28</ecNumber>
    </recommendedName>
</protein>
<dbReference type="Gene3D" id="3.40.80.10">
    <property type="entry name" value="Peptidoglycan recognition protein-like"/>
    <property type="match status" value="1"/>
</dbReference>
<dbReference type="SUPFAM" id="SSF55846">
    <property type="entry name" value="N-acetylmuramoyl-L-alanine amidase-like"/>
    <property type="match status" value="1"/>
</dbReference>
<dbReference type="EMBL" id="MF038790">
    <property type="protein sequence ID" value="ASD52228.1"/>
    <property type="molecule type" value="Genomic_DNA"/>
</dbReference>
<keyword evidence="6" id="KW-0961">Cell wall biogenesis/degradation</keyword>
<dbReference type="InterPro" id="IPR013168">
    <property type="entry name" value="Cpl_7_lyso_C"/>
</dbReference>
<dbReference type="GO" id="GO:0008745">
    <property type="term" value="F:N-acetylmuramoyl-L-alanine amidase activity"/>
    <property type="evidence" value="ECO:0007669"/>
    <property type="project" value="UniProtKB-EC"/>
</dbReference>
<dbReference type="PANTHER" id="PTHR30417:SF1">
    <property type="entry name" value="N-ACETYLMURAMOYL-L-ALANINE AMIDASE AMID"/>
    <property type="match status" value="1"/>
</dbReference>
<proteinExistence type="predicted"/>
<keyword evidence="3" id="KW-0929">Antimicrobial</keyword>
<dbReference type="GO" id="GO:0042742">
    <property type="term" value="P:defense response to bacterium"/>
    <property type="evidence" value="ECO:0007669"/>
    <property type="project" value="UniProtKB-KW"/>
</dbReference>
<comment type="catalytic activity">
    <reaction evidence="1">
        <text>Hydrolyzes the link between N-acetylmuramoyl residues and L-amino acid residues in certain cell-wall glycopeptides.</text>
        <dbReference type="EC" id="3.5.1.28"/>
    </reaction>
</comment>
<dbReference type="Pfam" id="PF08230">
    <property type="entry name" value="CW_7"/>
    <property type="match status" value="4"/>
</dbReference>
<evidence type="ECO:0000256" key="4">
    <source>
        <dbReference type="ARBA" id="ARBA00022638"/>
    </source>
</evidence>
<dbReference type="CDD" id="cd06583">
    <property type="entry name" value="PGRP"/>
    <property type="match status" value="1"/>
</dbReference>
<keyword evidence="4" id="KW-0081">Bacteriolytic enzyme</keyword>
<feature type="domain" description="Cpl-7 lysozyme C-terminal" evidence="8">
    <location>
        <begin position="336"/>
        <end position="374"/>
    </location>
</feature>
<dbReference type="EC" id="3.5.1.28" evidence="2"/>
<organism evidence="9 10">
    <name type="scientific">Arthrobacter phage Niktson</name>
    <dbReference type="NCBI Taxonomy" id="2014347"/>
    <lineage>
        <taxon>Viruses</taxon>
        <taxon>Duplodnaviria</taxon>
        <taxon>Heunggongvirae</taxon>
        <taxon>Uroviricota</taxon>
        <taxon>Caudoviricetes</taxon>
        <taxon>Gordonvirus</taxon>
        <taxon>Gordonvirus niktson</taxon>
    </lineage>
</organism>
<evidence type="ECO:0000256" key="5">
    <source>
        <dbReference type="ARBA" id="ARBA00022801"/>
    </source>
</evidence>
<sequence>MTFSSLISGTIPHNNKFSSRQGIPVSRIIQHHFAGSSDGRLRSATEQASSHYIIYNDGSIWGLVPEEYRAWTSGSFEADAPSITYEVQNSSFQINGNDNDPNSWAVSNAAYDAIVRLTADIARRYGFGAVTPTNYQGHRQWYATSCPGGFLWARMDNTRSLANKNLSGATVPTPTPSTPPVAGKTVWQLADEVLAGHHGSGDARKISLGNQYDAVQAEINRRFGVGVAAPAAKTVSQLADEVLAGAHGNGEQRRASLGNMYDAVQNEINRRVGGGGVAPQGVNISQLADAVMRGEYGSGQDRVNRLGANYAAVQAEVNRRFGGGVAVAAPTLAVNISALADAVLRGEYGNGDDRVRLLGANYAAVQAEINRRYA</sequence>
<dbReference type="SMART" id="SM01095">
    <property type="entry name" value="Cpl-7"/>
    <property type="match status" value="4"/>
</dbReference>
<feature type="domain" description="Cpl-7 lysozyme C-terminal" evidence="8">
    <location>
        <begin position="284"/>
        <end position="322"/>
    </location>
</feature>
<dbReference type="GO" id="GO:0009254">
    <property type="term" value="P:peptidoglycan turnover"/>
    <property type="evidence" value="ECO:0007669"/>
    <property type="project" value="TreeGrafter"/>
</dbReference>
<dbReference type="GO" id="GO:0071555">
    <property type="term" value="P:cell wall organization"/>
    <property type="evidence" value="ECO:0007669"/>
    <property type="project" value="UniProtKB-KW"/>
</dbReference>
<dbReference type="Proteomes" id="UP000225325">
    <property type="component" value="Segment"/>
</dbReference>
<feature type="domain" description="N-acetylmuramoyl-L-alanine amidase" evidence="7">
    <location>
        <begin position="13"/>
        <end position="148"/>
    </location>
</feature>